<comment type="caution">
    <text evidence="11">Lacks conserved residue(s) required for the propagation of feature annotation.</text>
</comment>
<dbReference type="GO" id="GO:0003723">
    <property type="term" value="F:RNA binding"/>
    <property type="evidence" value="ECO:0007669"/>
    <property type="project" value="UniProtKB-UniRule"/>
</dbReference>
<dbReference type="PANTHER" id="PTHR11727:SF13">
    <property type="entry name" value="DIMETHYLADENOSINE TRANSFERASE 2, MITOCHONDRIAL"/>
    <property type="match status" value="1"/>
</dbReference>
<evidence type="ECO:0000256" key="12">
    <source>
        <dbReference type="RuleBase" id="RU362106"/>
    </source>
</evidence>
<dbReference type="SUPFAM" id="SSF53335">
    <property type="entry name" value="S-adenosyl-L-methionine-dependent methyltransferases"/>
    <property type="match status" value="1"/>
</dbReference>
<comment type="similarity">
    <text evidence="11 12">Belongs to the class I-like SAM-binding methyltransferase superfamily. rRNA adenine N(6)-methyltransferase family.</text>
</comment>
<dbReference type="GO" id="GO:0000179">
    <property type="term" value="F:rRNA (adenine-N6,N6-)-dimethyltransferase activity"/>
    <property type="evidence" value="ECO:0007669"/>
    <property type="project" value="UniProtKB-UniRule"/>
</dbReference>
<comment type="subcellular location">
    <subcellularLocation>
        <location evidence="1">Mitochondrion</location>
    </subcellularLocation>
</comment>
<evidence type="ECO:0000313" key="13">
    <source>
        <dbReference type="EMBL" id="RWS14009.1"/>
    </source>
</evidence>
<dbReference type="Gene3D" id="3.40.50.150">
    <property type="entry name" value="Vaccinia Virus protein VP39"/>
    <property type="match status" value="1"/>
</dbReference>
<organism evidence="13 14">
    <name type="scientific">Dinothrombium tinctorium</name>
    <dbReference type="NCBI Taxonomy" id="1965070"/>
    <lineage>
        <taxon>Eukaryota</taxon>
        <taxon>Metazoa</taxon>
        <taxon>Ecdysozoa</taxon>
        <taxon>Arthropoda</taxon>
        <taxon>Chelicerata</taxon>
        <taxon>Arachnida</taxon>
        <taxon>Acari</taxon>
        <taxon>Acariformes</taxon>
        <taxon>Trombidiformes</taxon>
        <taxon>Prostigmata</taxon>
        <taxon>Anystina</taxon>
        <taxon>Parasitengona</taxon>
        <taxon>Trombidioidea</taxon>
        <taxon>Trombidiidae</taxon>
        <taxon>Dinothrombium</taxon>
    </lineage>
</organism>
<name>A0A3S3Q4W1_9ACAR</name>
<evidence type="ECO:0000256" key="5">
    <source>
        <dbReference type="ARBA" id="ARBA00022691"/>
    </source>
</evidence>
<evidence type="ECO:0000256" key="10">
    <source>
        <dbReference type="ARBA" id="ARBA00023163"/>
    </source>
</evidence>
<dbReference type="PANTHER" id="PTHR11727">
    <property type="entry name" value="DIMETHYLADENOSINE TRANSFERASE"/>
    <property type="match status" value="1"/>
</dbReference>
<keyword evidence="7" id="KW-0809">Transit peptide</keyword>
<keyword evidence="9" id="KW-0496">Mitochondrion</keyword>
<protein>
    <recommendedName>
        <fullName evidence="12">rRNA adenine N(6)-methyltransferase</fullName>
        <ecNumber evidence="12">2.1.1.-</ecNumber>
    </recommendedName>
</protein>
<dbReference type="GO" id="GO:0005759">
    <property type="term" value="C:mitochondrial matrix"/>
    <property type="evidence" value="ECO:0007669"/>
    <property type="project" value="TreeGrafter"/>
</dbReference>
<keyword evidence="3 11" id="KW-0489">Methyltransferase</keyword>
<keyword evidence="6 11" id="KW-0694">RNA-binding</keyword>
<feature type="binding site" evidence="11">
    <location>
        <position position="83"/>
    </location>
    <ligand>
        <name>S-adenosyl-L-methionine</name>
        <dbReference type="ChEBI" id="CHEBI:59789"/>
    </ligand>
</feature>
<accession>A0A3S3Q4W1</accession>
<dbReference type="EMBL" id="NCKU01000822">
    <property type="protein sequence ID" value="RWS14009.1"/>
    <property type="molecule type" value="Genomic_DNA"/>
</dbReference>
<evidence type="ECO:0000256" key="8">
    <source>
        <dbReference type="ARBA" id="ARBA00023015"/>
    </source>
</evidence>
<sequence length="347" mass="39856">MGKVGLTFSGVGPNVTKRIQIWPKCPYRTYIVDEQLIEIVVKQISEDLKTENAFIFEASPGRGKLTKALLEAGAQRIRAFVDEGGHKFIDDLKDLESKYPSNLEICDSDLIEINRTIKKDSLKGTSTLPALFASVPIHSWSDPLPVKMIIPLTPIIETKFLRPLFIQMAHLTGIFTCGRAQILTFVSCYEYSYMKGNAEQRNLNNYRSSSVLYNTFFDVEFLAEVPWDCFEPKIGTNSNKLKKQKVSSAFMVRLTPRKDLPEKLPTIYWLDYIFFVQQAMTKRTAYILAFLEKWAPGCGPKLIKFGIPHFSRFGDLNPHQFLDLFCELITWEEFSFSNFRMNSEIHE</sequence>
<keyword evidence="8" id="KW-0805">Transcription regulation</keyword>
<evidence type="ECO:0000256" key="7">
    <source>
        <dbReference type="ARBA" id="ARBA00022946"/>
    </source>
</evidence>
<dbReference type="PIRSF" id="PIRSF027833">
    <property type="entry name" value="MtTFB2"/>
    <property type="match status" value="1"/>
</dbReference>
<dbReference type="PROSITE" id="PS51689">
    <property type="entry name" value="SAM_RNA_A_N6_MT"/>
    <property type="match status" value="1"/>
</dbReference>
<feature type="binding site" evidence="11">
    <location>
        <position position="31"/>
    </location>
    <ligand>
        <name>S-adenosyl-L-methionine</name>
        <dbReference type="ChEBI" id="CHEBI:59789"/>
    </ligand>
</feature>
<dbReference type="EC" id="2.1.1.-" evidence="12"/>
<reference evidence="13 14" key="1">
    <citation type="journal article" date="2018" name="Gigascience">
        <title>Genomes of trombidid mites reveal novel predicted allergens and laterally-transferred genes associated with secondary metabolism.</title>
        <authorList>
            <person name="Dong X."/>
            <person name="Chaisiri K."/>
            <person name="Xia D."/>
            <person name="Armstrong S.D."/>
            <person name="Fang Y."/>
            <person name="Donnelly M.J."/>
            <person name="Kadowaki T."/>
            <person name="McGarry J.W."/>
            <person name="Darby A.C."/>
            <person name="Makepeace B.L."/>
        </authorList>
    </citation>
    <scope>NUCLEOTIDE SEQUENCE [LARGE SCALE GENOMIC DNA]</scope>
    <source>
        <strain evidence="13">UoL-WK</strain>
    </source>
</reference>
<evidence type="ECO:0000256" key="6">
    <source>
        <dbReference type="ARBA" id="ARBA00022884"/>
    </source>
</evidence>
<comment type="caution">
    <text evidence="13">The sequence shown here is derived from an EMBL/GenBank/DDBJ whole genome shotgun (WGS) entry which is preliminary data.</text>
</comment>
<evidence type="ECO:0000256" key="2">
    <source>
        <dbReference type="ARBA" id="ARBA00022552"/>
    </source>
</evidence>
<keyword evidence="14" id="KW-1185">Reference proteome</keyword>
<dbReference type="Proteomes" id="UP000285301">
    <property type="component" value="Unassembled WGS sequence"/>
</dbReference>
<keyword evidence="5 11" id="KW-0949">S-adenosyl-L-methionine</keyword>
<evidence type="ECO:0000313" key="14">
    <source>
        <dbReference type="Proteomes" id="UP000285301"/>
    </source>
</evidence>
<keyword evidence="2 12" id="KW-0698">rRNA processing</keyword>
<evidence type="ECO:0000256" key="3">
    <source>
        <dbReference type="ARBA" id="ARBA00022603"/>
    </source>
</evidence>
<evidence type="ECO:0000256" key="11">
    <source>
        <dbReference type="PROSITE-ProRule" id="PRU01026"/>
    </source>
</evidence>
<dbReference type="InterPro" id="IPR001737">
    <property type="entry name" value="KsgA/Erm"/>
</dbReference>
<feature type="binding site" evidence="11">
    <location>
        <position position="109"/>
    </location>
    <ligand>
        <name>S-adenosyl-L-methionine</name>
        <dbReference type="ChEBI" id="CHEBI:59789"/>
    </ligand>
</feature>
<dbReference type="AlphaFoldDB" id="A0A3S3Q4W1"/>
<keyword evidence="4 11" id="KW-0808">Transferase</keyword>
<gene>
    <name evidence="13" type="ORF">B4U79_17322</name>
</gene>
<dbReference type="Pfam" id="PF00398">
    <property type="entry name" value="RrnaAD"/>
    <property type="match status" value="1"/>
</dbReference>
<proteinExistence type="inferred from homology"/>
<dbReference type="InterPro" id="IPR029063">
    <property type="entry name" value="SAM-dependent_MTases_sf"/>
</dbReference>
<evidence type="ECO:0000256" key="1">
    <source>
        <dbReference type="ARBA" id="ARBA00004173"/>
    </source>
</evidence>
<keyword evidence="10" id="KW-0804">Transcription</keyword>
<dbReference type="GO" id="GO:0034246">
    <property type="term" value="F:mitochondrial transcription factor activity"/>
    <property type="evidence" value="ECO:0007669"/>
    <property type="project" value="TreeGrafter"/>
</dbReference>
<evidence type="ECO:0000256" key="4">
    <source>
        <dbReference type="ARBA" id="ARBA00022679"/>
    </source>
</evidence>
<dbReference type="OrthoDB" id="9895503at2759"/>
<dbReference type="GO" id="GO:0006391">
    <property type="term" value="P:transcription initiation at mitochondrial promoter"/>
    <property type="evidence" value="ECO:0007669"/>
    <property type="project" value="TreeGrafter"/>
</dbReference>
<evidence type="ECO:0000256" key="9">
    <source>
        <dbReference type="ARBA" id="ARBA00023128"/>
    </source>
</evidence>